<evidence type="ECO:0000256" key="4">
    <source>
        <dbReference type="ARBA" id="ARBA00022837"/>
    </source>
</evidence>
<dbReference type="InterPro" id="IPR017850">
    <property type="entry name" value="Alkaline_phosphatase_core_sf"/>
</dbReference>
<dbReference type="Pfam" id="PF00884">
    <property type="entry name" value="Sulfatase"/>
    <property type="match status" value="1"/>
</dbReference>
<accession>A0A8J7J6U7</accession>
<sequence>MRNKIKYILLPFSIVLLCTSCKNINKKSKTTPPNIVIILADDLGYGDPQIYNSDSKIPTPNINTLAQTGIRFTDAHTPSSVCTPTRYGLLTGQYAWRTELKKSVLWMWDKPLIAKNKLTLPKLLKIKNYTTACIGKWHLGWRWPSNTSNGYMNDTISIGDYELKGRNDLWKHIDFSKPLGGGPLEAGFDYYFGDDVPNFAPYTFFENNTLTSIPNQLKPKDMYGGIGPMSEGWSLENVMSEITKRAVNYIKEQSQTKQPFFLYFALTAPHTPIAPASNFRGKTEIGPYGDFVHEVDWSVGQVVDALKASGQFNNTLLIFTSDNGSPQRDGTNMGGPIASIKKYGHDPSKPWKGMKADIWEGGHRVPFIASWPKKIKANTISNQVICLTDIIASVASILDIPHDAEKTMEDSYDISPLLLGTDKAVRSDIVHHSINGTFAIRKGDWKLILGKDSGGFSRSLKTEGIPVATNGQLYNLTNDPSETTNLYDQHPNIVNKLTDLLNHYKEKGNSNRN</sequence>
<name>A0A8J7J6U7_9FLAO</name>
<dbReference type="InterPro" id="IPR050738">
    <property type="entry name" value="Sulfatase"/>
</dbReference>
<keyword evidence="2" id="KW-0479">Metal-binding</keyword>
<dbReference type="InterPro" id="IPR000917">
    <property type="entry name" value="Sulfatase_N"/>
</dbReference>
<evidence type="ECO:0000313" key="6">
    <source>
        <dbReference type="EMBL" id="MBJ6369569.1"/>
    </source>
</evidence>
<proteinExistence type="inferred from homology"/>
<evidence type="ECO:0000256" key="2">
    <source>
        <dbReference type="ARBA" id="ARBA00022723"/>
    </source>
</evidence>
<dbReference type="GO" id="GO:0004065">
    <property type="term" value="F:arylsulfatase activity"/>
    <property type="evidence" value="ECO:0007669"/>
    <property type="project" value="TreeGrafter"/>
</dbReference>
<dbReference type="Gene3D" id="3.30.1120.10">
    <property type="match status" value="1"/>
</dbReference>
<gene>
    <name evidence="6" type="ORF">JF259_15890</name>
</gene>
<dbReference type="InterPro" id="IPR024607">
    <property type="entry name" value="Sulfatase_CS"/>
</dbReference>
<evidence type="ECO:0000313" key="7">
    <source>
        <dbReference type="Proteomes" id="UP000610931"/>
    </source>
</evidence>
<dbReference type="RefSeq" id="WP_199116695.1">
    <property type="nucleotide sequence ID" value="NZ_JAELVQ010000030.1"/>
</dbReference>
<comment type="similarity">
    <text evidence="1">Belongs to the sulfatase family.</text>
</comment>
<dbReference type="AlphaFoldDB" id="A0A8J7J6U7"/>
<reference evidence="6" key="1">
    <citation type="submission" date="2020-12" db="EMBL/GenBank/DDBJ databases">
        <title>Snuella sp. nov., isolated from sediment in Incheon.</title>
        <authorList>
            <person name="Kim W."/>
        </authorList>
    </citation>
    <scope>NUCLEOTIDE SEQUENCE</scope>
    <source>
        <strain evidence="6">CAU 1569</strain>
    </source>
</reference>
<dbReference type="EMBL" id="JAELVQ010000030">
    <property type="protein sequence ID" value="MBJ6369569.1"/>
    <property type="molecule type" value="Genomic_DNA"/>
</dbReference>
<dbReference type="SUPFAM" id="SSF53649">
    <property type="entry name" value="Alkaline phosphatase-like"/>
    <property type="match status" value="1"/>
</dbReference>
<dbReference type="PANTHER" id="PTHR42693:SF53">
    <property type="entry name" value="ENDO-4-O-SULFATASE"/>
    <property type="match status" value="1"/>
</dbReference>
<keyword evidence="4" id="KW-0106">Calcium</keyword>
<evidence type="ECO:0000256" key="1">
    <source>
        <dbReference type="ARBA" id="ARBA00008779"/>
    </source>
</evidence>
<keyword evidence="3" id="KW-0378">Hydrolase</keyword>
<evidence type="ECO:0000256" key="3">
    <source>
        <dbReference type="ARBA" id="ARBA00022801"/>
    </source>
</evidence>
<dbReference type="PANTHER" id="PTHR42693">
    <property type="entry name" value="ARYLSULFATASE FAMILY MEMBER"/>
    <property type="match status" value="1"/>
</dbReference>
<evidence type="ECO:0000259" key="5">
    <source>
        <dbReference type="Pfam" id="PF00884"/>
    </source>
</evidence>
<feature type="domain" description="Sulfatase N-terminal" evidence="5">
    <location>
        <begin position="33"/>
        <end position="400"/>
    </location>
</feature>
<dbReference type="Gene3D" id="3.40.720.10">
    <property type="entry name" value="Alkaline Phosphatase, subunit A"/>
    <property type="match status" value="1"/>
</dbReference>
<keyword evidence="7" id="KW-1185">Reference proteome</keyword>
<dbReference type="CDD" id="cd16143">
    <property type="entry name" value="ARS_like"/>
    <property type="match status" value="1"/>
</dbReference>
<dbReference type="PROSITE" id="PS00523">
    <property type="entry name" value="SULFATASE_1"/>
    <property type="match status" value="1"/>
</dbReference>
<comment type="caution">
    <text evidence="6">The sequence shown here is derived from an EMBL/GenBank/DDBJ whole genome shotgun (WGS) entry which is preliminary data.</text>
</comment>
<protein>
    <submittedName>
        <fullName evidence="6">Arylsulfatase</fullName>
    </submittedName>
</protein>
<dbReference type="GO" id="GO:0046872">
    <property type="term" value="F:metal ion binding"/>
    <property type="evidence" value="ECO:0007669"/>
    <property type="project" value="UniProtKB-KW"/>
</dbReference>
<organism evidence="6 7">
    <name type="scientific">Snuella sedimenti</name>
    <dbReference type="NCBI Taxonomy" id="2798802"/>
    <lineage>
        <taxon>Bacteria</taxon>
        <taxon>Pseudomonadati</taxon>
        <taxon>Bacteroidota</taxon>
        <taxon>Flavobacteriia</taxon>
        <taxon>Flavobacteriales</taxon>
        <taxon>Flavobacteriaceae</taxon>
        <taxon>Snuella</taxon>
    </lineage>
</organism>
<dbReference type="Proteomes" id="UP000610931">
    <property type="component" value="Unassembled WGS sequence"/>
</dbReference>